<dbReference type="EMBL" id="JAWDJX010000131">
    <property type="protein sequence ID" value="KAK3045946.1"/>
    <property type="molecule type" value="Genomic_DNA"/>
</dbReference>
<dbReference type="GO" id="GO:0003677">
    <property type="term" value="F:DNA binding"/>
    <property type="evidence" value="ECO:0007669"/>
    <property type="project" value="InterPro"/>
</dbReference>
<evidence type="ECO:0000256" key="3">
    <source>
        <dbReference type="ARBA" id="ARBA00023015"/>
    </source>
</evidence>
<dbReference type="AlphaFoldDB" id="A0AAJ0D545"/>
<reference evidence="7" key="1">
    <citation type="submission" date="2023-04" db="EMBL/GenBank/DDBJ databases">
        <title>Black Yeasts Isolated from many extreme environments.</title>
        <authorList>
            <person name="Coleine C."/>
            <person name="Stajich J.E."/>
            <person name="Selbmann L."/>
        </authorList>
    </citation>
    <scope>NUCLEOTIDE SEQUENCE</scope>
    <source>
        <strain evidence="7">CCFEE 5312</strain>
    </source>
</reference>
<organism evidence="7 8">
    <name type="scientific">Extremus antarcticus</name>
    <dbReference type="NCBI Taxonomy" id="702011"/>
    <lineage>
        <taxon>Eukaryota</taxon>
        <taxon>Fungi</taxon>
        <taxon>Dikarya</taxon>
        <taxon>Ascomycota</taxon>
        <taxon>Pezizomycotina</taxon>
        <taxon>Dothideomycetes</taxon>
        <taxon>Dothideomycetidae</taxon>
        <taxon>Mycosphaerellales</taxon>
        <taxon>Extremaceae</taxon>
        <taxon>Extremus</taxon>
    </lineage>
</organism>
<evidence type="ECO:0000256" key="2">
    <source>
        <dbReference type="ARBA" id="ARBA00022723"/>
    </source>
</evidence>
<evidence type="ECO:0000313" key="8">
    <source>
        <dbReference type="Proteomes" id="UP001271007"/>
    </source>
</evidence>
<keyword evidence="2" id="KW-0479">Metal-binding</keyword>
<sequence length="354" mass="39703">MQAAVSKIKRGLTCVYEAPKVRKVVPPGYAVGLEQRLGPQAQGKKLYRTLPDVVLTNVEKRLGNSSAGAAQGECLECLCDLMMHMNDLPWVLDRTCTWTLLTTIAIRCESGTPLVCNLGELMRFNLDSEQLYFENIHSALSTIHKRRYYDSLNGTGRSQIICLRYIVCALGACISEEDSSVHERLYALARQQVENLEMQDLSSYMPSIARAQAWTLAANYEFYNLHLQRAWTTTGRAVRLIQRMKLHQMDQQNATLTSDPSKSRDWTAVEERRRAFWAVFCLDRQAGIGMTLPMSIDEQDVSTLLPTPDDVCRASIATRGLTLSPTAQATNSTPVSPFTALIALTVFWSRKLKS</sequence>
<dbReference type="GO" id="GO:0005634">
    <property type="term" value="C:nucleus"/>
    <property type="evidence" value="ECO:0007669"/>
    <property type="project" value="UniProtKB-SubCell"/>
</dbReference>
<dbReference type="GO" id="GO:0008270">
    <property type="term" value="F:zinc ion binding"/>
    <property type="evidence" value="ECO:0007669"/>
    <property type="project" value="InterPro"/>
</dbReference>
<dbReference type="GO" id="GO:0006351">
    <property type="term" value="P:DNA-templated transcription"/>
    <property type="evidence" value="ECO:0007669"/>
    <property type="project" value="InterPro"/>
</dbReference>
<proteinExistence type="predicted"/>
<name>A0AAJ0D545_9PEZI</name>
<keyword evidence="4" id="KW-0804">Transcription</keyword>
<dbReference type="InterPro" id="IPR007219">
    <property type="entry name" value="XnlR_reg_dom"/>
</dbReference>
<evidence type="ECO:0000313" key="7">
    <source>
        <dbReference type="EMBL" id="KAK3045946.1"/>
    </source>
</evidence>
<dbReference type="Proteomes" id="UP001271007">
    <property type="component" value="Unassembled WGS sequence"/>
</dbReference>
<keyword evidence="8" id="KW-1185">Reference proteome</keyword>
<gene>
    <name evidence="7" type="ORF">LTR09_012523</name>
</gene>
<dbReference type="SMART" id="SM00906">
    <property type="entry name" value="Fungal_trans"/>
    <property type="match status" value="1"/>
</dbReference>
<dbReference type="CDD" id="cd12148">
    <property type="entry name" value="fungal_TF_MHR"/>
    <property type="match status" value="1"/>
</dbReference>
<keyword evidence="5" id="KW-0539">Nucleus</keyword>
<dbReference type="Pfam" id="PF04082">
    <property type="entry name" value="Fungal_trans"/>
    <property type="match status" value="1"/>
</dbReference>
<evidence type="ECO:0000256" key="4">
    <source>
        <dbReference type="ARBA" id="ARBA00023163"/>
    </source>
</evidence>
<dbReference type="PANTHER" id="PTHR47338">
    <property type="entry name" value="ZN(II)2CYS6 TRANSCRIPTION FACTOR (EUROFUNG)-RELATED"/>
    <property type="match status" value="1"/>
</dbReference>
<dbReference type="InterPro" id="IPR050815">
    <property type="entry name" value="TF_fung"/>
</dbReference>
<accession>A0AAJ0D545</accession>
<evidence type="ECO:0000256" key="1">
    <source>
        <dbReference type="ARBA" id="ARBA00004123"/>
    </source>
</evidence>
<evidence type="ECO:0000259" key="6">
    <source>
        <dbReference type="SMART" id="SM00906"/>
    </source>
</evidence>
<feature type="domain" description="Xylanolytic transcriptional activator regulatory" evidence="6">
    <location>
        <begin position="230"/>
        <end position="312"/>
    </location>
</feature>
<protein>
    <recommendedName>
        <fullName evidence="6">Xylanolytic transcriptional activator regulatory domain-containing protein</fullName>
    </recommendedName>
</protein>
<comment type="subcellular location">
    <subcellularLocation>
        <location evidence="1">Nucleus</location>
    </subcellularLocation>
</comment>
<dbReference type="PANTHER" id="PTHR47338:SF10">
    <property type="entry name" value="TRANSCRIPTION FACTOR DOMAIN-CONTAINING PROTEIN-RELATED"/>
    <property type="match status" value="1"/>
</dbReference>
<keyword evidence="3" id="KW-0805">Transcription regulation</keyword>
<comment type="caution">
    <text evidence="7">The sequence shown here is derived from an EMBL/GenBank/DDBJ whole genome shotgun (WGS) entry which is preliminary data.</text>
</comment>
<evidence type="ECO:0000256" key="5">
    <source>
        <dbReference type="ARBA" id="ARBA00023242"/>
    </source>
</evidence>
<dbReference type="GO" id="GO:0000981">
    <property type="term" value="F:DNA-binding transcription factor activity, RNA polymerase II-specific"/>
    <property type="evidence" value="ECO:0007669"/>
    <property type="project" value="InterPro"/>
</dbReference>